<evidence type="ECO:0000313" key="2">
    <source>
        <dbReference type="EMBL" id="RVW55319.1"/>
    </source>
</evidence>
<reference evidence="2 3" key="1">
    <citation type="journal article" date="2018" name="PLoS Genet.">
        <title>Population sequencing reveals clonal diversity and ancestral inbreeding in the grapevine cultivar Chardonnay.</title>
        <authorList>
            <person name="Roach M.J."/>
            <person name="Johnson D.L."/>
            <person name="Bohlmann J."/>
            <person name="van Vuuren H.J."/>
            <person name="Jones S.J."/>
            <person name="Pretorius I.S."/>
            <person name="Schmidt S.A."/>
            <person name="Borneman A.R."/>
        </authorList>
    </citation>
    <scope>NUCLEOTIDE SEQUENCE [LARGE SCALE GENOMIC DNA]</scope>
    <source>
        <strain evidence="3">cv. Chardonnay</strain>
        <tissue evidence="2">Leaf</tissue>
    </source>
</reference>
<accession>A0A438F5L8</accession>
<evidence type="ECO:0000313" key="3">
    <source>
        <dbReference type="Proteomes" id="UP000288805"/>
    </source>
</evidence>
<gene>
    <name evidence="2" type="ORF">CK203_089056</name>
</gene>
<dbReference type="InterPro" id="IPR025558">
    <property type="entry name" value="DUF4283"/>
</dbReference>
<comment type="caution">
    <text evidence="2">The sequence shown here is derived from an EMBL/GenBank/DDBJ whole genome shotgun (WGS) entry which is preliminary data.</text>
</comment>
<dbReference type="Pfam" id="PF14111">
    <property type="entry name" value="DUF4283"/>
    <property type="match status" value="1"/>
</dbReference>
<evidence type="ECO:0000259" key="1">
    <source>
        <dbReference type="Pfam" id="PF14111"/>
    </source>
</evidence>
<feature type="domain" description="DUF4283" evidence="1">
    <location>
        <begin position="64"/>
        <end position="113"/>
    </location>
</feature>
<dbReference type="EMBL" id="QGNW01001118">
    <property type="protein sequence ID" value="RVW55319.1"/>
    <property type="molecule type" value="Genomic_DNA"/>
</dbReference>
<name>A0A438F5L8_VITVI</name>
<proteinExistence type="predicted"/>
<sequence length="247" mass="27763">MRSEIKLSHQEKRREVERVHLGEMQRAVFLDQIWGCKPWLGDSLAGVGEEGDARKIGTIGPLFGRLNIVVLGRGLLLFEFELLSEAEQVLARGKRRVKENILFLEKWNPEVGCFCKGAITNEAWARVVGGGSPSSSLELRDRGWVGLGGFSIQIWWETQPWFTQVVPSRRCLGVGVSADKDEARGSPRAMCGGSLLENEGQSKVQVEGYRTCRPLEAIQRVLQPFLLHPLQEGLSKALRRMLWKEVK</sequence>
<organism evidence="2 3">
    <name type="scientific">Vitis vinifera</name>
    <name type="common">Grape</name>
    <dbReference type="NCBI Taxonomy" id="29760"/>
    <lineage>
        <taxon>Eukaryota</taxon>
        <taxon>Viridiplantae</taxon>
        <taxon>Streptophyta</taxon>
        <taxon>Embryophyta</taxon>
        <taxon>Tracheophyta</taxon>
        <taxon>Spermatophyta</taxon>
        <taxon>Magnoliopsida</taxon>
        <taxon>eudicotyledons</taxon>
        <taxon>Gunneridae</taxon>
        <taxon>Pentapetalae</taxon>
        <taxon>rosids</taxon>
        <taxon>Vitales</taxon>
        <taxon>Vitaceae</taxon>
        <taxon>Viteae</taxon>
        <taxon>Vitis</taxon>
    </lineage>
</organism>
<dbReference type="Proteomes" id="UP000288805">
    <property type="component" value="Unassembled WGS sequence"/>
</dbReference>
<dbReference type="AlphaFoldDB" id="A0A438F5L8"/>
<protein>
    <recommendedName>
        <fullName evidence="1">DUF4283 domain-containing protein</fullName>
    </recommendedName>
</protein>